<evidence type="ECO:0000313" key="2">
    <source>
        <dbReference type="EMBL" id="CAP82994.1"/>
    </source>
</evidence>
<dbReference type="HOGENOM" id="CLU_1806841_0_0_1"/>
<keyword evidence="3" id="KW-1185">Reference proteome</keyword>
<dbReference type="AlphaFoldDB" id="B6H6Q2"/>
<dbReference type="Proteomes" id="UP000000724">
    <property type="component" value="Contig Pc00c15"/>
</dbReference>
<evidence type="ECO:0000313" key="3">
    <source>
        <dbReference type="Proteomes" id="UP000000724"/>
    </source>
</evidence>
<name>B6H6Q2_PENRW</name>
<sequence>MNFFYGNNNPQSSQRLLHKPCETVPEGIEGNRVELLACLSWAEQFWMNTEGGFGLGEEGESEFLLPRDLIDGVAASVRHLVASFDNFTKAHRRGHPLAGTKLSQSTKDAYAGWVSSRSSLESRIKQPPLPSVYSKPGSRSQRS</sequence>
<evidence type="ECO:0000256" key="1">
    <source>
        <dbReference type="SAM" id="MobiDB-lite"/>
    </source>
</evidence>
<dbReference type="OrthoDB" id="4368112at2759"/>
<feature type="region of interest" description="Disordered" evidence="1">
    <location>
        <begin position="119"/>
        <end position="143"/>
    </location>
</feature>
<dbReference type="STRING" id="500485.B6H6Q2"/>
<reference evidence="2 3" key="1">
    <citation type="journal article" date="2008" name="Nat. Biotechnol.">
        <title>Genome sequencing and analysis of the filamentous fungus Penicillium chrysogenum.</title>
        <authorList>
            <person name="van den Berg M.A."/>
            <person name="Albang R."/>
            <person name="Albermann K."/>
            <person name="Badger J.H."/>
            <person name="Daran J.-M."/>
            <person name="Driessen A.J.M."/>
            <person name="Garcia-Estrada C."/>
            <person name="Fedorova N.D."/>
            <person name="Harris D.M."/>
            <person name="Heijne W.H.M."/>
            <person name="Joardar V.S."/>
            <person name="Kiel J.A.K.W."/>
            <person name="Kovalchuk A."/>
            <person name="Martin J.F."/>
            <person name="Nierman W.C."/>
            <person name="Nijland J.G."/>
            <person name="Pronk J.T."/>
            <person name="Roubos J.A."/>
            <person name="van der Klei I.J."/>
            <person name="van Peij N.N.M.E."/>
            <person name="Veenhuis M."/>
            <person name="von Doehren H."/>
            <person name="Wagner C."/>
            <person name="Wortman J.R."/>
            <person name="Bovenberg R.A.L."/>
        </authorList>
    </citation>
    <scope>NUCLEOTIDE SEQUENCE [LARGE SCALE GENOMIC DNA]</scope>
    <source>
        <strain evidence="3">ATCC 28089 / DSM 1075 / NRRL 1951 / Wisconsin 54-1255</strain>
    </source>
</reference>
<dbReference type="VEuPathDB" id="FungiDB:PCH_Pc15g01080"/>
<protein>
    <submittedName>
        <fullName evidence="2">Uncharacterized protein</fullName>
    </submittedName>
</protein>
<dbReference type="EMBL" id="AM920430">
    <property type="protein sequence ID" value="CAP82994.1"/>
    <property type="molecule type" value="Genomic_DNA"/>
</dbReference>
<proteinExistence type="predicted"/>
<gene>
    <name evidence="2" type="ORF">Pc15g01080</name>
    <name evidence="2" type="ORF">PCH_Pc15g01080</name>
</gene>
<accession>B6H6Q2</accession>
<organism evidence="2 3">
    <name type="scientific">Penicillium rubens (strain ATCC 28089 / DSM 1075 / NRRL 1951 / Wisconsin 54-1255)</name>
    <name type="common">Penicillium chrysogenum</name>
    <dbReference type="NCBI Taxonomy" id="500485"/>
    <lineage>
        <taxon>Eukaryota</taxon>
        <taxon>Fungi</taxon>
        <taxon>Dikarya</taxon>
        <taxon>Ascomycota</taxon>
        <taxon>Pezizomycotina</taxon>
        <taxon>Eurotiomycetes</taxon>
        <taxon>Eurotiomycetidae</taxon>
        <taxon>Eurotiales</taxon>
        <taxon>Aspergillaceae</taxon>
        <taxon>Penicillium</taxon>
        <taxon>Penicillium chrysogenum species complex</taxon>
    </lineage>
</organism>